<evidence type="ECO:0000313" key="1">
    <source>
        <dbReference type="EMBL" id="GAA3990010.1"/>
    </source>
</evidence>
<gene>
    <name evidence="1" type="ORF">GCM10022384_42500</name>
</gene>
<dbReference type="PANTHER" id="PTHR34613:SF1">
    <property type="entry name" value="SLL6017 PROTEIN"/>
    <property type="match status" value="1"/>
</dbReference>
<dbReference type="PANTHER" id="PTHR34613">
    <property type="entry name" value="SLL0800 PROTEIN"/>
    <property type="match status" value="1"/>
</dbReference>
<comment type="caution">
    <text evidence="1">The sequence shown here is derived from an EMBL/GenBank/DDBJ whole genome shotgun (WGS) entry which is preliminary data.</text>
</comment>
<evidence type="ECO:0000313" key="2">
    <source>
        <dbReference type="Proteomes" id="UP001500034"/>
    </source>
</evidence>
<reference evidence="2" key="1">
    <citation type="journal article" date="2019" name="Int. J. Syst. Evol. Microbiol.">
        <title>The Global Catalogue of Microorganisms (GCM) 10K type strain sequencing project: providing services to taxonomists for standard genome sequencing and annotation.</title>
        <authorList>
            <consortium name="The Broad Institute Genomics Platform"/>
            <consortium name="The Broad Institute Genome Sequencing Center for Infectious Disease"/>
            <person name="Wu L."/>
            <person name="Ma J."/>
        </authorList>
    </citation>
    <scope>NUCLEOTIDE SEQUENCE [LARGE SCALE GENOMIC DNA]</scope>
    <source>
        <strain evidence="2">JCM 17027</strain>
    </source>
</reference>
<dbReference type="Proteomes" id="UP001500034">
    <property type="component" value="Unassembled WGS sequence"/>
</dbReference>
<organism evidence="1 2">
    <name type="scientific">Streptomyces marokkonensis</name>
    <dbReference type="NCBI Taxonomy" id="324855"/>
    <lineage>
        <taxon>Bacteria</taxon>
        <taxon>Bacillati</taxon>
        <taxon>Actinomycetota</taxon>
        <taxon>Actinomycetes</taxon>
        <taxon>Kitasatosporales</taxon>
        <taxon>Streptomycetaceae</taxon>
        <taxon>Streptomyces</taxon>
    </lineage>
</organism>
<name>A0ABP7QZ68_9ACTN</name>
<sequence length="316" mass="34400">MHRSVYVRRMVSSSHEALHRIFQEDPALFARAVRGLGITFAGPLSGSPLPTDLTENRPVDRRLDTLLRMEAEGGESFLLAVESQGKPDPDKPASWAYYLSHLHAKYGLPPVLLVVCADRRTASWATRHVDIGPPQWPSLTVRPLVLGPDSLPVIDSPDEAARDIPLTVLSAALHRRDPDADAILKALATALKVLSDDDEHTASIFIELTEQGLGKTPAADLWRHIMAADLSFFQSQTAQSLRAEGRAEGCAEGRAEGRVEGRAEDILLLLDGRGVEVSEEERARIVGCADLDTLGVWFTRAITAVSAAEVLRPDGE</sequence>
<keyword evidence="2" id="KW-1185">Reference proteome</keyword>
<dbReference type="EMBL" id="BAABCQ010000085">
    <property type="protein sequence ID" value="GAA3990010.1"/>
    <property type="molecule type" value="Genomic_DNA"/>
</dbReference>
<proteinExistence type="predicted"/>
<accession>A0ABP7QZ68</accession>
<protein>
    <submittedName>
        <fullName evidence="1">Uncharacterized protein</fullName>
    </submittedName>
</protein>